<keyword evidence="2" id="KW-1185">Reference proteome</keyword>
<protein>
    <submittedName>
        <fullName evidence="1">Uncharacterized protein</fullName>
    </submittedName>
</protein>
<evidence type="ECO:0000313" key="2">
    <source>
        <dbReference type="Proteomes" id="UP000003179"/>
    </source>
</evidence>
<comment type="caution">
    <text evidence="1">The sequence shown here is derived from an EMBL/GenBank/DDBJ whole genome shotgun (WGS) entry which is preliminary data.</text>
</comment>
<proteinExistence type="predicted"/>
<reference evidence="1" key="1">
    <citation type="submission" date="2010-08" db="EMBL/GenBank/DDBJ databases">
        <authorList>
            <person name="Weinstock G."/>
            <person name="Sodergren E."/>
            <person name="Clifton S."/>
            <person name="Fulton L."/>
            <person name="Fulton B."/>
            <person name="Courtney L."/>
            <person name="Fronick C."/>
            <person name="Harrison M."/>
            <person name="Strong C."/>
            <person name="Farmer C."/>
            <person name="Delahaunty K."/>
            <person name="Markovic C."/>
            <person name="Hall O."/>
            <person name="Minx P."/>
            <person name="Tomlinson C."/>
            <person name="Mitreva M."/>
            <person name="Hou S."/>
            <person name="Chen J."/>
            <person name="Wollam A."/>
            <person name="Pepin K.H."/>
            <person name="Johnson M."/>
            <person name="Bhonagiri V."/>
            <person name="Zhang X."/>
            <person name="Suruliraj S."/>
            <person name="Warren W."/>
            <person name="Chinwalla A."/>
            <person name="Mardis E.R."/>
            <person name="Wilson R.K."/>
        </authorList>
    </citation>
    <scope>NUCLEOTIDE SEQUENCE [LARGE SCALE GENOMIC DNA]</scope>
    <source>
        <strain evidence="1">HL044PA1</strain>
    </source>
</reference>
<gene>
    <name evidence="1" type="ORF">HMPREF9607_02110</name>
</gene>
<name>A0ABN0C346_9ACTN</name>
<accession>A0ABN0C346</accession>
<dbReference type="EMBL" id="ADZU01000034">
    <property type="protein sequence ID" value="EFS91603.1"/>
    <property type="molecule type" value="Genomic_DNA"/>
</dbReference>
<dbReference type="Proteomes" id="UP000003179">
    <property type="component" value="Unassembled WGS sequence"/>
</dbReference>
<evidence type="ECO:0000313" key="1">
    <source>
        <dbReference type="EMBL" id="EFS91603.1"/>
    </source>
</evidence>
<organism evidence="1 2">
    <name type="scientific">Cutibacterium modestum HL044PA1</name>
    <dbReference type="NCBI Taxonomy" id="765109"/>
    <lineage>
        <taxon>Bacteria</taxon>
        <taxon>Bacillati</taxon>
        <taxon>Actinomycetota</taxon>
        <taxon>Actinomycetes</taxon>
        <taxon>Propionibacteriales</taxon>
        <taxon>Propionibacteriaceae</taxon>
        <taxon>Cutibacterium</taxon>
        <taxon>Cutibacterium modestum</taxon>
    </lineage>
</organism>
<sequence length="68" mass="7245">MLSCLFDYGDGGSMSRRAIQGNVAILWGIELSDDDAGGFEDIDDHGIVEGARPTTAITGPTYRRGIGR</sequence>